<evidence type="ECO:0000313" key="2">
    <source>
        <dbReference type="EMBL" id="GAV48665.1"/>
    </source>
</evidence>
<name>A0A1Q2ZYY9_ZYGRO</name>
<sequence length="77" mass="9146">MDFELDDYELWLLENNTSQSQDSTDTHWQQELYQRSLPSEPLPNLKPLQEHRDSIKRNVNYAATSPCTKRPRSRDPN</sequence>
<dbReference type="OrthoDB" id="10477692at2759"/>
<dbReference type="InterPro" id="IPR033775">
    <property type="entry name" value="DUF5137"/>
</dbReference>
<dbReference type="AlphaFoldDB" id="A0A1Q2ZYY9"/>
<comment type="caution">
    <text evidence="2">The sequence shown here is derived from an EMBL/GenBank/DDBJ whole genome shotgun (WGS) entry which is preliminary data.</text>
</comment>
<dbReference type="Proteomes" id="UP000187013">
    <property type="component" value="Unassembled WGS sequence"/>
</dbReference>
<dbReference type="EMBL" id="BDGX01000014">
    <property type="protein sequence ID" value="GAV48665.1"/>
    <property type="molecule type" value="Genomic_DNA"/>
</dbReference>
<evidence type="ECO:0000256" key="1">
    <source>
        <dbReference type="SAM" id="MobiDB-lite"/>
    </source>
</evidence>
<feature type="region of interest" description="Disordered" evidence="1">
    <location>
        <begin position="56"/>
        <end position="77"/>
    </location>
</feature>
<dbReference type="Pfam" id="PF17220">
    <property type="entry name" value="DUF5137"/>
    <property type="match status" value="1"/>
</dbReference>
<gene>
    <name evidence="2" type="ORF">ZYGR_0N00690</name>
</gene>
<evidence type="ECO:0000313" key="3">
    <source>
        <dbReference type="Proteomes" id="UP000187013"/>
    </source>
</evidence>
<proteinExistence type="predicted"/>
<protein>
    <submittedName>
        <fullName evidence="2">Uncharacterized protein</fullName>
    </submittedName>
</protein>
<reference evidence="2 3" key="1">
    <citation type="submission" date="2016-08" db="EMBL/GenBank/DDBJ databases">
        <title>Draft genome sequence of allopolyploid Zygosaccharomyces rouxii.</title>
        <authorList>
            <person name="Watanabe J."/>
            <person name="Uehara K."/>
            <person name="Mogi Y."/>
            <person name="Tsukioka Y."/>
        </authorList>
    </citation>
    <scope>NUCLEOTIDE SEQUENCE [LARGE SCALE GENOMIC DNA]</scope>
    <source>
        <strain evidence="2 3">NBRC 110957</strain>
    </source>
</reference>
<organism evidence="2 3">
    <name type="scientific">Zygosaccharomyces rouxii</name>
    <dbReference type="NCBI Taxonomy" id="4956"/>
    <lineage>
        <taxon>Eukaryota</taxon>
        <taxon>Fungi</taxon>
        <taxon>Dikarya</taxon>
        <taxon>Ascomycota</taxon>
        <taxon>Saccharomycotina</taxon>
        <taxon>Saccharomycetes</taxon>
        <taxon>Saccharomycetales</taxon>
        <taxon>Saccharomycetaceae</taxon>
        <taxon>Zygosaccharomyces</taxon>
    </lineage>
</organism>
<accession>A0A1Q2ZYY9</accession>